<sequence length="237" mass="25972">MSDNILHFGNACLPAGYQDSLFVDFLSPEINNNNSPFSGDFNIFDFIDPLLLQPNPPLPVVDYGRNAYLQSSSGPQWSPGQPLQPAVNPLGIYYAEDGRSLPPRPRTGPQTPQTSSEKKARPVHPRQRFPVGARIFKKSNDLKRHAATVHGEDNESKKLYRCSCGHATARKDNYRRHHTGDKGQRPSCAKVAELVSPGQPFVCYCGAVDCSASAHLQHVTGCSAARHGPSGRPRRSS</sequence>
<evidence type="ECO:0000256" key="1">
    <source>
        <dbReference type="SAM" id="MobiDB-lite"/>
    </source>
</evidence>
<dbReference type="EMBL" id="JAQQWE010000006">
    <property type="protein sequence ID" value="KAK7948769.1"/>
    <property type="molecule type" value="Genomic_DNA"/>
</dbReference>
<gene>
    <name evidence="2" type="ORF">PG986_009655</name>
</gene>
<keyword evidence="3" id="KW-1185">Reference proteome</keyword>
<name>A0ABR1Q8B0_9PEZI</name>
<proteinExistence type="predicted"/>
<comment type="caution">
    <text evidence="2">The sequence shown here is derived from an EMBL/GenBank/DDBJ whole genome shotgun (WGS) entry which is preliminary data.</text>
</comment>
<evidence type="ECO:0008006" key="4">
    <source>
        <dbReference type="Google" id="ProtNLM"/>
    </source>
</evidence>
<reference evidence="2 3" key="1">
    <citation type="submission" date="2023-01" db="EMBL/GenBank/DDBJ databases">
        <title>Analysis of 21 Apiospora genomes using comparative genomics revels a genus with tremendous synthesis potential of carbohydrate active enzymes and secondary metabolites.</title>
        <authorList>
            <person name="Sorensen T."/>
        </authorList>
    </citation>
    <scope>NUCLEOTIDE SEQUENCE [LARGE SCALE GENOMIC DNA]</scope>
    <source>
        <strain evidence="2 3">CBS 24483</strain>
    </source>
</reference>
<evidence type="ECO:0000313" key="2">
    <source>
        <dbReference type="EMBL" id="KAK7948769.1"/>
    </source>
</evidence>
<dbReference type="RefSeq" id="XP_066698275.1">
    <property type="nucleotide sequence ID" value="XM_066845877.1"/>
</dbReference>
<dbReference type="Proteomes" id="UP001391051">
    <property type="component" value="Unassembled WGS sequence"/>
</dbReference>
<evidence type="ECO:0000313" key="3">
    <source>
        <dbReference type="Proteomes" id="UP001391051"/>
    </source>
</evidence>
<accession>A0ABR1Q8B0</accession>
<protein>
    <recommendedName>
        <fullName evidence="4">C2H2-type domain-containing protein</fullName>
    </recommendedName>
</protein>
<organism evidence="2 3">
    <name type="scientific">Apiospora aurea</name>
    <dbReference type="NCBI Taxonomy" id="335848"/>
    <lineage>
        <taxon>Eukaryota</taxon>
        <taxon>Fungi</taxon>
        <taxon>Dikarya</taxon>
        <taxon>Ascomycota</taxon>
        <taxon>Pezizomycotina</taxon>
        <taxon>Sordariomycetes</taxon>
        <taxon>Xylariomycetidae</taxon>
        <taxon>Amphisphaeriales</taxon>
        <taxon>Apiosporaceae</taxon>
        <taxon>Apiospora</taxon>
    </lineage>
</organism>
<feature type="region of interest" description="Disordered" evidence="1">
    <location>
        <begin position="95"/>
        <end position="126"/>
    </location>
</feature>
<dbReference type="GeneID" id="92078939"/>